<dbReference type="EMBL" id="BAABKK010000011">
    <property type="protein sequence ID" value="GAA5193707.1"/>
    <property type="molecule type" value="Genomic_DNA"/>
</dbReference>
<feature type="domain" description="ABC3 transporter permease C-terminal" evidence="8">
    <location>
        <begin position="705"/>
        <end position="777"/>
    </location>
</feature>
<keyword evidence="11" id="KW-1185">Reference proteome</keyword>
<dbReference type="InterPro" id="IPR003838">
    <property type="entry name" value="ABC3_permease_C"/>
</dbReference>
<feature type="transmembrane region" description="Helical" evidence="7">
    <location>
        <begin position="467"/>
        <end position="491"/>
    </location>
</feature>
<feature type="transmembrane region" description="Helical" evidence="7">
    <location>
        <begin position="253"/>
        <end position="280"/>
    </location>
</feature>
<evidence type="ECO:0000259" key="8">
    <source>
        <dbReference type="Pfam" id="PF02687"/>
    </source>
</evidence>
<evidence type="ECO:0000256" key="1">
    <source>
        <dbReference type="ARBA" id="ARBA00004651"/>
    </source>
</evidence>
<evidence type="ECO:0000259" key="9">
    <source>
        <dbReference type="Pfam" id="PF12704"/>
    </source>
</evidence>
<evidence type="ECO:0000256" key="7">
    <source>
        <dbReference type="SAM" id="Phobius"/>
    </source>
</evidence>
<feature type="transmembrane region" description="Helical" evidence="7">
    <location>
        <begin position="21"/>
        <end position="41"/>
    </location>
</feature>
<dbReference type="InterPro" id="IPR051447">
    <property type="entry name" value="Lipoprotein-release_system"/>
</dbReference>
<evidence type="ECO:0000256" key="5">
    <source>
        <dbReference type="ARBA" id="ARBA00022989"/>
    </source>
</evidence>
<comment type="caution">
    <text evidence="10">The sequence shown here is derived from an EMBL/GenBank/DDBJ whole genome shotgun (WGS) entry which is preliminary data.</text>
</comment>
<feature type="transmembrane region" description="Helical" evidence="7">
    <location>
        <begin position="424"/>
        <end position="446"/>
    </location>
</feature>
<sequence length="829" mass="85522">MLTIMNAFASGLRQLRFDLPRYGVAAVALVFGVALIFGTLLTSKSINDQLSQGVGSLSGIGDVAVVPAIPGTTAPESAVRAIAELPGVATPIPTLARNSSVRPSGTPGTGLPLTVTGYPTTLNAELQLRRLELRGGLPAVNKPEALVPADVASRLGVDLGDSLVAASSDGPTQLRVVGVFNGKVLGPLAYDNIFVDLSYAQMIFNQEGQVSRVDIQLTAGHSAERWQSEYSSSLPPQFKVQDTSAFNSTLGPLITVVSLILMIASCTVLGISILLSATAFQAVVNARRLTYGVMRAVGARGSWLAGAVLCEALMLASACSVAGLGLGFGVSWILNQGLSSIGNIPPATVAVEPWQVMLAILSGVAAGCAGAARAVVKVLRQGPLTAISPEGAERRSGQRLRVAVGIMLLAFGVASYWLDSVVVKLVGFVLSLAAAGFLAPLILVAATRLQIFKGWTGKAAAQRLRKYASLDSTTPIMGVVVCLGAALVIGVGSVRSAMIEQIVRQFGADIQISSTTPIAGKLDERLGSIQMIDRVSDTVWDRGALQFQGTSSQIAILAVDPNSYFATAQLPWRQGNDGTAPLALEKGGAVIIPEALAVSRDISLGDTVRLDRAGKTLPLRVVGTFASLATGNQVVISRDAAAELGITGSNGWNVEAKPGVDVTALRDQIADSVADIPGVSVITAAKMKDRAESELGSYAGVAFGIVVLALSLGAVGAAGLFSVGVARREKEFGMLRAIGATRGDITRLVAVDAILLGIAALAGGLLVGQLAGWVLTQLVAGALGSDAESYFYRPGIQWNRNCYLDCIVLGGDRTEPQGGPNGAGSCPEG</sequence>
<comment type="subcellular location">
    <subcellularLocation>
        <location evidence="1">Cell membrane</location>
        <topology evidence="1">Multi-pass membrane protein</topology>
    </subcellularLocation>
</comment>
<organism evidence="10 11">
    <name type="scientific">Arthrobacter gyeryongensis</name>
    <dbReference type="NCBI Taxonomy" id="1650592"/>
    <lineage>
        <taxon>Bacteria</taxon>
        <taxon>Bacillati</taxon>
        <taxon>Actinomycetota</taxon>
        <taxon>Actinomycetes</taxon>
        <taxon>Micrococcales</taxon>
        <taxon>Micrococcaceae</taxon>
        <taxon>Arthrobacter</taxon>
    </lineage>
</organism>
<feature type="domain" description="MacB-like periplasmic core" evidence="9">
    <location>
        <begin position="481"/>
        <end position="670"/>
    </location>
</feature>
<dbReference type="Pfam" id="PF02687">
    <property type="entry name" value="FtsX"/>
    <property type="match status" value="2"/>
</dbReference>
<dbReference type="InterPro" id="IPR025857">
    <property type="entry name" value="MacB_PCD"/>
</dbReference>
<dbReference type="PANTHER" id="PTHR30489">
    <property type="entry name" value="LIPOPROTEIN-RELEASING SYSTEM TRANSMEMBRANE PROTEIN LOLE"/>
    <property type="match status" value="1"/>
</dbReference>
<accession>A0ABP9SBA3</accession>
<gene>
    <name evidence="10" type="ORF">GCM10023346_19290</name>
</gene>
<dbReference type="PANTHER" id="PTHR30489:SF0">
    <property type="entry name" value="LIPOPROTEIN-RELEASING SYSTEM TRANSMEMBRANE PROTEIN LOLE"/>
    <property type="match status" value="1"/>
</dbReference>
<evidence type="ECO:0000313" key="10">
    <source>
        <dbReference type="EMBL" id="GAA5193707.1"/>
    </source>
</evidence>
<comment type="similarity">
    <text evidence="2">Belongs to the ABC-4 integral membrane protein family. LolC/E subfamily.</text>
</comment>
<keyword evidence="5 7" id="KW-1133">Transmembrane helix</keyword>
<feature type="transmembrane region" description="Helical" evidence="7">
    <location>
        <begin position="354"/>
        <end position="379"/>
    </location>
</feature>
<feature type="domain" description="MacB-like periplasmic core" evidence="9">
    <location>
        <begin position="25"/>
        <end position="227"/>
    </location>
</feature>
<evidence type="ECO:0000256" key="3">
    <source>
        <dbReference type="ARBA" id="ARBA00022475"/>
    </source>
</evidence>
<keyword evidence="3" id="KW-1003">Cell membrane</keyword>
<keyword evidence="4 7" id="KW-0812">Transmembrane</keyword>
<protein>
    <submittedName>
        <fullName evidence="10">FtsX-like permease family protein</fullName>
    </submittedName>
</protein>
<evidence type="ECO:0000256" key="2">
    <source>
        <dbReference type="ARBA" id="ARBA00005236"/>
    </source>
</evidence>
<name>A0ABP9SBA3_9MICC</name>
<dbReference type="Pfam" id="PF12704">
    <property type="entry name" value="MacB_PCD"/>
    <property type="match status" value="2"/>
</dbReference>
<dbReference type="RefSeq" id="WP_345449125.1">
    <property type="nucleotide sequence ID" value="NZ_BAABKK010000011.1"/>
</dbReference>
<keyword evidence="6 7" id="KW-0472">Membrane</keyword>
<dbReference type="Proteomes" id="UP001500200">
    <property type="component" value="Unassembled WGS sequence"/>
</dbReference>
<evidence type="ECO:0000256" key="4">
    <source>
        <dbReference type="ARBA" id="ARBA00022692"/>
    </source>
</evidence>
<feature type="transmembrane region" description="Helical" evidence="7">
    <location>
        <begin position="745"/>
        <end position="767"/>
    </location>
</feature>
<feature type="domain" description="ABC3 transporter permease C-terminal" evidence="8">
    <location>
        <begin position="263"/>
        <end position="382"/>
    </location>
</feature>
<reference evidence="11" key="1">
    <citation type="journal article" date="2019" name="Int. J. Syst. Evol. Microbiol.">
        <title>The Global Catalogue of Microorganisms (GCM) 10K type strain sequencing project: providing services to taxonomists for standard genome sequencing and annotation.</title>
        <authorList>
            <consortium name="The Broad Institute Genomics Platform"/>
            <consortium name="The Broad Institute Genome Sequencing Center for Infectious Disease"/>
            <person name="Wu L."/>
            <person name="Ma J."/>
        </authorList>
    </citation>
    <scope>NUCLEOTIDE SEQUENCE [LARGE SCALE GENOMIC DNA]</scope>
    <source>
        <strain evidence="11">JCM 18514</strain>
    </source>
</reference>
<proteinExistence type="inferred from homology"/>
<evidence type="ECO:0000256" key="6">
    <source>
        <dbReference type="ARBA" id="ARBA00023136"/>
    </source>
</evidence>
<evidence type="ECO:0000313" key="11">
    <source>
        <dbReference type="Proteomes" id="UP001500200"/>
    </source>
</evidence>
<feature type="transmembrane region" description="Helical" evidence="7">
    <location>
        <begin position="301"/>
        <end position="334"/>
    </location>
</feature>
<feature type="transmembrane region" description="Helical" evidence="7">
    <location>
        <begin position="698"/>
        <end position="724"/>
    </location>
</feature>
<feature type="transmembrane region" description="Helical" evidence="7">
    <location>
        <begin position="400"/>
        <end position="418"/>
    </location>
</feature>